<dbReference type="PANTHER" id="PTHR43151">
    <property type="entry name" value="FEOA FAMILY PROTEIN"/>
    <property type="match status" value="1"/>
</dbReference>
<dbReference type="PANTHER" id="PTHR43151:SF1">
    <property type="entry name" value="SSR2333 PROTEIN"/>
    <property type="match status" value="1"/>
</dbReference>
<sequence length="80" mass="8801">MLPIMNQQTLSQVSPGHRVQLIAIQGDRVLTRRLLALGLSVGNEMEVLHRRNGDVVVGRGGNRLALGHDIADRLVIRELS</sequence>
<dbReference type="InterPro" id="IPR007167">
    <property type="entry name" value="Fe-transptr_FeoA-like"/>
</dbReference>
<protein>
    <submittedName>
        <fullName evidence="3">Ferrous iron transport protein A</fullName>
    </submittedName>
</protein>
<dbReference type="KEGG" id="tbn:TBH_C2700"/>
<dbReference type="Proteomes" id="UP000031631">
    <property type="component" value="Chromosome"/>
</dbReference>
<evidence type="ECO:0000313" key="4">
    <source>
        <dbReference type="Proteomes" id="UP000031631"/>
    </source>
</evidence>
<dbReference type="GO" id="GO:0046914">
    <property type="term" value="F:transition metal ion binding"/>
    <property type="evidence" value="ECO:0007669"/>
    <property type="project" value="InterPro"/>
</dbReference>
<dbReference type="SUPFAM" id="SSF50037">
    <property type="entry name" value="C-terminal domain of transcriptional repressors"/>
    <property type="match status" value="1"/>
</dbReference>
<organism evidence="3 4">
    <name type="scientific">Thiolapillus brandeum</name>
    <dbReference type="NCBI Taxonomy" id="1076588"/>
    <lineage>
        <taxon>Bacteria</taxon>
        <taxon>Pseudomonadati</taxon>
        <taxon>Pseudomonadota</taxon>
        <taxon>Gammaproteobacteria</taxon>
        <taxon>Chromatiales</taxon>
        <taxon>Sedimenticolaceae</taxon>
        <taxon>Thiolapillus</taxon>
    </lineage>
</organism>
<dbReference type="Gene3D" id="2.30.30.90">
    <property type="match status" value="1"/>
</dbReference>
<name>A0A7U6GL38_9GAMM</name>
<dbReference type="InterPro" id="IPR053184">
    <property type="entry name" value="FeoA-like"/>
</dbReference>
<gene>
    <name evidence="3" type="ORF">TBH_C2700</name>
</gene>
<evidence type="ECO:0000259" key="2">
    <source>
        <dbReference type="SMART" id="SM00899"/>
    </source>
</evidence>
<reference evidence="3 4" key="1">
    <citation type="journal article" date="2014" name="PLoS ONE">
        <title>Physiological and genomic features of a novel sulfur-oxidizing gammaproteobacterium belonging to a previously uncultivated symbiotic lineage isolated from a hydrothermal vent.</title>
        <authorList>
            <person name="Nunoura T."/>
            <person name="Takaki Y."/>
            <person name="Kazama H."/>
            <person name="Kakuta J."/>
            <person name="Shimamura S."/>
            <person name="Makita H."/>
            <person name="Hirai M."/>
            <person name="Miyazaki M."/>
            <person name="Takai K."/>
        </authorList>
    </citation>
    <scope>NUCLEOTIDE SEQUENCE [LARGE SCALE GENOMIC DNA]</scope>
    <source>
        <strain evidence="3 4">Hiromi1</strain>
    </source>
</reference>
<dbReference type="Pfam" id="PF04023">
    <property type="entry name" value="FeoA"/>
    <property type="match status" value="1"/>
</dbReference>
<evidence type="ECO:0000313" key="3">
    <source>
        <dbReference type="EMBL" id="BAO45605.1"/>
    </source>
</evidence>
<dbReference type="SMART" id="SM00899">
    <property type="entry name" value="FeoA"/>
    <property type="match status" value="1"/>
</dbReference>
<dbReference type="InterPro" id="IPR038157">
    <property type="entry name" value="FeoA_core_dom"/>
</dbReference>
<dbReference type="InterPro" id="IPR008988">
    <property type="entry name" value="Transcriptional_repressor_C"/>
</dbReference>
<feature type="domain" description="Ferrous iron transporter FeoA-like" evidence="2">
    <location>
        <begin position="8"/>
        <end position="78"/>
    </location>
</feature>
<accession>A0A7U6GL38</accession>
<keyword evidence="4" id="KW-1185">Reference proteome</keyword>
<dbReference type="EMBL" id="AP012273">
    <property type="protein sequence ID" value="BAO45605.1"/>
    <property type="molecule type" value="Genomic_DNA"/>
</dbReference>
<keyword evidence="1" id="KW-0408">Iron</keyword>
<dbReference type="AlphaFoldDB" id="A0A7U6GL38"/>
<evidence type="ECO:0000256" key="1">
    <source>
        <dbReference type="ARBA" id="ARBA00023004"/>
    </source>
</evidence>
<proteinExistence type="predicted"/>